<dbReference type="GO" id="GO:0008168">
    <property type="term" value="F:methyltransferase activity"/>
    <property type="evidence" value="ECO:0007669"/>
    <property type="project" value="UniProtKB-KW"/>
</dbReference>
<name>A0A212KGU7_9DELT</name>
<sequence>MHSDEDRLLHIYSHEEQSAIHRYFSALYDRVFPQGGLASHFTDYVGSPFARTAMSFLSKLLPEGAAIQDIGSGFGSFVLLAREAGYDARGVELSNFEVEYAKLRLSRLRPQDLPDSVYRSGDAYPVLEAGGLFGRPVDAVTLWNVLEHLSDTRRLFALCHSLLKPGGRLFIICPNYLAWRPEAHYQLPWSPFDWILPNRFAKRISGEGRDPDYFKKQTVLVTNWGILRGLARCGFSLSDLYGTPMPLRPGRSWETTKTRLRFFNPFAQAALVCAEKM</sequence>
<gene>
    <name evidence="1" type="ORF">KL86DPRO_70068</name>
</gene>
<reference evidence="1" key="1">
    <citation type="submission" date="2016-04" db="EMBL/GenBank/DDBJ databases">
        <authorList>
            <person name="Evans L.H."/>
            <person name="Alamgir A."/>
            <person name="Owens N."/>
            <person name="Weber N.D."/>
            <person name="Virtaneva K."/>
            <person name="Barbian K."/>
            <person name="Babar A."/>
            <person name="Rosenke K."/>
        </authorList>
    </citation>
    <scope>NUCLEOTIDE SEQUENCE</scope>
    <source>
        <strain evidence="1">86</strain>
    </source>
</reference>
<evidence type="ECO:0000313" key="1">
    <source>
        <dbReference type="EMBL" id="SBW10862.1"/>
    </source>
</evidence>
<dbReference type="CDD" id="cd02440">
    <property type="entry name" value="AdoMet_MTases"/>
    <property type="match status" value="1"/>
</dbReference>
<protein>
    <submittedName>
        <fullName evidence="1">Putative Methyltransferase type 11</fullName>
    </submittedName>
</protein>
<keyword evidence="1" id="KW-0808">Transferase</keyword>
<dbReference type="InterPro" id="IPR029063">
    <property type="entry name" value="SAM-dependent_MTases_sf"/>
</dbReference>
<proteinExistence type="predicted"/>
<dbReference type="SUPFAM" id="SSF53335">
    <property type="entry name" value="S-adenosyl-L-methionine-dependent methyltransferases"/>
    <property type="match status" value="1"/>
</dbReference>
<dbReference type="EMBL" id="FLUQ01000007">
    <property type="protein sequence ID" value="SBW10862.1"/>
    <property type="molecule type" value="Genomic_DNA"/>
</dbReference>
<dbReference type="PANTHER" id="PTHR43861:SF6">
    <property type="entry name" value="METHYLTRANSFERASE TYPE 11"/>
    <property type="match status" value="1"/>
</dbReference>
<dbReference type="Gene3D" id="3.40.50.150">
    <property type="entry name" value="Vaccinia Virus protein VP39"/>
    <property type="match status" value="1"/>
</dbReference>
<dbReference type="PANTHER" id="PTHR43861">
    <property type="entry name" value="TRANS-ACONITATE 2-METHYLTRANSFERASE-RELATED"/>
    <property type="match status" value="1"/>
</dbReference>
<dbReference type="Pfam" id="PF13489">
    <property type="entry name" value="Methyltransf_23"/>
    <property type="match status" value="1"/>
</dbReference>
<accession>A0A212KGU7</accession>
<dbReference type="AlphaFoldDB" id="A0A212KGU7"/>
<keyword evidence="1" id="KW-0489">Methyltransferase</keyword>
<organism evidence="1">
    <name type="scientific">uncultured delta proteobacterium</name>
    <dbReference type="NCBI Taxonomy" id="34034"/>
    <lineage>
        <taxon>Bacteria</taxon>
        <taxon>Deltaproteobacteria</taxon>
        <taxon>environmental samples</taxon>
    </lineage>
</organism>
<dbReference type="GO" id="GO:0032259">
    <property type="term" value="P:methylation"/>
    <property type="evidence" value="ECO:0007669"/>
    <property type="project" value="UniProtKB-KW"/>
</dbReference>